<dbReference type="Proteomes" id="UP000028715">
    <property type="component" value="Unassembled WGS sequence"/>
</dbReference>
<dbReference type="RefSeq" id="WP_035686353.1">
    <property type="nucleotide sequence ID" value="NZ_JPRL01000001.1"/>
</dbReference>
<keyword evidence="1" id="KW-1133">Transmembrane helix</keyword>
<reference evidence="2 3" key="1">
    <citation type="submission" date="2014-07" db="EMBL/GenBank/DDBJ databases">
        <title>Genome of Flavobacterium reichenbachii LMG 25512.</title>
        <authorList>
            <person name="Stropko S.J."/>
            <person name="Pipes S.E."/>
            <person name="Newman J.D."/>
        </authorList>
    </citation>
    <scope>NUCLEOTIDE SEQUENCE [LARGE SCALE GENOMIC DNA]</scope>
    <source>
        <strain evidence="2 3">LMG 25512</strain>
    </source>
</reference>
<gene>
    <name evidence="2" type="ORF">IW19_16995</name>
</gene>
<proteinExistence type="predicted"/>
<feature type="transmembrane region" description="Helical" evidence="1">
    <location>
        <begin position="12"/>
        <end position="36"/>
    </location>
</feature>
<accession>A0A085ZRP2</accession>
<dbReference type="OrthoDB" id="9813911at2"/>
<evidence type="ECO:0008006" key="4">
    <source>
        <dbReference type="Google" id="ProtNLM"/>
    </source>
</evidence>
<dbReference type="eggNOG" id="ENOG5032SZF">
    <property type="taxonomic scope" value="Bacteria"/>
</dbReference>
<comment type="caution">
    <text evidence="2">The sequence shown here is derived from an EMBL/GenBank/DDBJ whole genome shotgun (WGS) entry which is preliminary data.</text>
</comment>
<dbReference type="STRING" id="362418.IW19_16995"/>
<dbReference type="InterPro" id="IPR025356">
    <property type="entry name" value="DUF4260"/>
</dbReference>
<evidence type="ECO:0000313" key="2">
    <source>
        <dbReference type="EMBL" id="KFF07106.1"/>
    </source>
</evidence>
<name>A0A085ZRP2_9FLAO</name>
<keyword evidence="1" id="KW-0472">Membrane</keyword>
<keyword evidence="3" id="KW-1185">Reference proteome</keyword>
<dbReference type="EMBL" id="JPRL01000001">
    <property type="protein sequence ID" value="KFF07106.1"/>
    <property type="molecule type" value="Genomic_DNA"/>
</dbReference>
<organism evidence="2 3">
    <name type="scientific">Flavobacterium reichenbachii</name>
    <dbReference type="NCBI Taxonomy" id="362418"/>
    <lineage>
        <taxon>Bacteria</taxon>
        <taxon>Pseudomonadati</taxon>
        <taxon>Bacteroidota</taxon>
        <taxon>Flavobacteriia</taxon>
        <taxon>Flavobacteriales</taxon>
        <taxon>Flavobacteriaceae</taxon>
        <taxon>Flavobacterium</taxon>
    </lineage>
</organism>
<protein>
    <recommendedName>
        <fullName evidence="4">DUF4260 domain-containing protein</fullName>
    </recommendedName>
</protein>
<evidence type="ECO:0000256" key="1">
    <source>
        <dbReference type="SAM" id="Phobius"/>
    </source>
</evidence>
<dbReference type="Pfam" id="PF14079">
    <property type="entry name" value="DUF4260"/>
    <property type="match status" value="1"/>
</dbReference>
<sequence>MKTVLKLEEFGLFALGIYLFSLLDYQWYWFLVWILAPDFSMIGYAFNAKVGALSYNLFHHRGIAVLVYILGCFLKNEALQLAGLILFSHAAMDRFFGYGLKYETGFKYTHLGEVGKK</sequence>
<feature type="transmembrane region" description="Helical" evidence="1">
    <location>
        <begin position="63"/>
        <end position="87"/>
    </location>
</feature>
<keyword evidence="1" id="KW-0812">Transmembrane</keyword>
<evidence type="ECO:0000313" key="3">
    <source>
        <dbReference type="Proteomes" id="UP000028715"/>
    </source>
</evidence>
<dbReference type="AlphaFoldDB" id="A0A085ZRP2"/>